<evidence type="ECO:0000313" key="3">
    <source>
        <dbReference type="Proteomes" id="UP000076874"/>
    </source>
</evidence>
<keyword evidence="2" id="KW-0378">Hydrolase</keyword>
<feature type="domain" description="Endonuclease/exonuclease/phosphatase" evidence="1">
    <location>
        <begin position="19"/>
        <end position="313"/>
    </location>
</feature>
<organism evidence="2 3">
    <name type="scientific">Niveomyces insectorum RCEF 264</name>
    <dbReference type="NCBI Taxonomy" id="1081102"/>
    <lineage>
        <taxon>Eukaryota</taxon>
        <taxon>Fungi</taxon>
        <taxon>Dikarya</taxon>
        <taxon>Ascomycota</taxon>
        <taxon>Pezizomycotina</taxon>
        <taxon>Sordariomycetes</taxon>
        <taxon>Hypocreomycetidae</taxon>
        <taxon>Hypocreales</taxon>
        <taxon>Cordycipitaceae</taxon>
        <taxon>Niveomyces</taxon>
    </lineage>
</organism>
<dbReference type="OrthoDB" id="276515at2759"/>
<dbReference type="AlphaFoldDB" id="A0A167X3L3"/>
<dbReference type="GO" id="GO:0004519">
    <property type="term" value="F:endonuclease activity"/>
    <property type="evidence" value="ECO:0007669"/>
    <property type="project" value="UniProtKB-KW"/>
</dbReference>
<protein>
    <submittedName>
        <fullName evidence="2">Endonuclease exonuclease phosphatase family protein</fullName>
    </submittedName>
</protein>
<keyword evidence="2" id="KW-0540">Nuclease</keyword>
<proteinExistence type="predicted"/>
<name>A0A167X3L3_9HYPO</name>
<dbReference type="EMBL" id="AZHD01000004">
    <property type="protein sequence ID" value="OAA64487.1"/>
    <property type="molecule type" value="Genomic_DNA"/>
</dbReference>
<sequence>MAANSSGRTSMALPLRLVTFNVRYATTTPAPGEQPWRVRRPKLGAQLRFVTAGHDAAFVCLQEALYQQVLDIQSELSQGGFRVDTDGHTCGSGPGPGTDPDAWAYIGRGRDDGKLAGEFSPIFYRPRVWRCVRSAVYWLSPTPETPSRGWDAVLNRIVTVGRFEHRATGASVVVMSTHFDHVGVQARQASAKLILDLAAAWQQQPGGDDVAPRSTATAVPVVFLGGDFNSEPDDQAYQTITNPHGGMVDVAGLVPPARRYGNDTNTYTSFGEAGETPKRIDFLFLRDTEGGLVFRTFGVLANRFDDGVFLSDHRAVVTDVDVPVAKDVP</sequence>
<accession>A0A167X3L3</accession>
<dbReference type="SUPFAM" id="SSF56219">
    <property type="entry name" value="DNase I-like"/>
    <property type="match status" value="1"/>
</dbReference>
<dbReference type="PANTHER" id="PTHR12121:SF36">
    <property type="entry name" value="ENDONUCLEASE_EXONUCLEASE_PHOSPHATASE DOMAIN-CONTAINING PROTEIN"/>
    <property type="match status" value="1"/>
</dbReference>
<dbReference type="STRING" id="1081102.A0A167X3L3"/>
<dbReference type="GO" id="GO:0000175">
    <property type="term" value="F:3'-5'-RNA exonuclease activity"/>
    <property type="evidence" value="ECO:0007669"/>
    <property type="project" value="TreeGrafter"/>
</dbReference>
<keyword evidence="3" id="KW-1185">Reference proteome</keyword>
<evidence type="ECO:0000313" key="2">
    <source>
        <dbReference type="EMBL" id="OAA64487.1"/>
    </source>
</evidence>
<dbReference type="InterPro" id="IPR005135">
    <property type="entry name" value="Endo/exonuclease/phosphatase"/>
</dbReference>
<dbReference type="Gene3D" id="3.60.10.10">
    <property type="entry name" value="Endonuclease/exonuclease/phosphatase"/>
    <property type="match status" value="1"/>
</dbReference>
<gene>
    <name evidence="2" type="ORF">SPI_03134</name>
</gene>
<dbReference type="CDD" id="cd09083">
    <property type="entry name" value="EEP-1"/>
    <property type="match status" value="1"/>
</dbReference>
<dbReference type="PANTHER" id="PTHR12121">
    <property type="entry name" value="CARBON CATABOLITE REPRESSOR PROTEIN 4"/>
    <property type="match status" value="1"/>
</dbReference>
<comment type="caution">
    <text evidence="2">The sequence shown here is derived from an EMBL/GenBank/DDBJ whole genome shotgun (WGS) entry which is preliminary data.</text>
</comment>
<evidence type="ECO:0000259" key="1">
    <source>
        <dbReference type="Pfam" id="PF03372"/>
    </source>
</evidence>
<dbReference type="Pfam" id="PF03372">
    <property type="entry name" value="Exo_endo_phos"/>
    <property type="match status" value="1"/>
</dbReference>
<dbReference type="InterPro" id="IPR036691">
    <property type="entry name" value="Endo/exonu/phosph_ase_sf"/>
</dbReference>
<dbReference type="Proteomes" id="UP000076874">
    <property type="component" value="Unassembled WGS sequence"/>
</dbReference>
<dbReference type="InterPro" id="IPR050410">
    <property type="entry name" value="CCR4/nocturin_mRNA_transcr"/>
</dbReference>
<keyword evidence="2" id="KW-0269">Exonuclease</keyword>
<reference evidence="2 3" key="1">
    <citation type="journal article" date="2016" name="Genome Biol. Evol.">
        <title>Divergent and convergent evolution of fungal pathogenicity.</title>
        <authorList>
            <person name="Shang Y."/>
            <person name="Xiao G."/>
            <person name="Zheng P."/>
            <person name="Cen K."/>
            <person name="Zhan S."/>
            <person name="Wang C."/>
        </authorList>
    </citation>
    <scope>NUCLEOTIDE SEQUENCE [LARGE SCALE GENOMIC DNA]</scope>
    <source>
        <strain evidence="2 3">RCEF 264</strain>
    </source>
</reference>
<keyword evidence="2" id="KW-0255">Endonuclease</keyword>